<protein>
    <recommendedName>
        <fullName evidence="5">dihydropyrimidinase</fullName>
        <ecNumber evidence="5">3.5.2.2</ecNumber>
    </recommendedName>
</protein>
<comment type="similarity">
    <text evidence="2">Belongs to the metallo-dependent hydrolases superfamily. Hydantoinase/dihydropyrimidinase family.</text>
</comment>
<dbReference type="GO" id="GO:0005829">
    <property type="term" value="C:cytosol"/>
    <property type="evidence" value="ECO:0007669"/>
    <property type="project" value="TreeGrafter"/>
</dbReference>
<organism evidence="7 8">
    <name type="scientific">Gossypium barbadense</name>
    <name type="common">Sea Island cotton</name>
    <name type="synonym">Hibiscus barbadensis</name>
    <dbReference type="NCBI Taxonomy" id="3634"/>
    <lineage>
        <taxon>Eukaryota</taxon>
        <taxon>Viridiplantae</taxon>
        <taxon>Streptophyta</taxon>
        <taxon>Embryophyta</taxon>
        <taxon>Tracheophyta</taxon>
        <taxon>Spermatophyta</taxon>
        <taxon>Magnoliopsida</taxon>
        <taxon>eudicotyledons</taxon>
        <taxon>Gunneridae</taxon>
        <taxon>Pentapetalae</taxon>
        <taxon>rosids</taxon>
        <taxon>malvids</taxon>
        <taxon>Malvales</taxon>
        <taxon>Malvaceae</taxon>
        <taxon>Malvoideae</taxon>
        <taxon>Gossypium</taxon>
    </lineage>
</organism>
<dbReference type="OrthoDB" id="1924787at2759"/>
<feature type="domain" description="Amidohydrolase-related" evidence="6">
    <location>
        <begin position="83"/>
        <end position="220"/>
    </location>
</feature>
<evidence type="ECO:0000259" key="6">
    <source>
        <dbReference type="Pfam" id="PF01979"/>
    </source>
</evidence>
<dbReference type="EMBL" id="KZ663628">
    <property type="protein sequence ID" value="PPS11171.1"/>
    <property type="molecule type" value="Genomic_DNA"/>
</dbReference>
<evidence type="ECO:0000256" key="5">
    <source>
        <dbReference type="ARBA" id="ARBA00039113"/>
    </source>
</evidence>
<evidence type="ECO:0000256" key="1">
    <source>
        <dbReference type="ARBA" id="ARBA00001947"/>
    </source>
</evidence>
<dbReference type="InterPro" id="IPR050378">
    <property type="entry name" value="Metallo-dep_Hydrolases_sf"/>
</dbReference>
<sequence length="270" mass="30016">MVDNLVSVTGQKVIGEPVVSGLVLNDSGLWDPDFVTAAKQESSLTIFFSITFYQLYKYIEMLYSIHFRYVMSPPIRESGHDKALQAALSTGVLQLVGTDHCTFNSTQKAFGIDDFRKIPNGVNGIEERMHLVWDTMVESGQISVTDFVRITSTECARIFNIYPRKGAILVGSDADIIIFNPNSSFEISASMHHSRTDTNVYDGRKGKGKVEVTIVGGRVVWQDDELKVVPGSGKYIEMPPFSYLFNGIDKADAKYLSSLQAPVKRYFTAS</sequence>
<evidence type="ECO:0000256" key="3">
    <source>
        <dbReference type="ARBA" id="ARBA00022553"/>
    </source>
</evidence>
<dbReference type="InterPro" id="IPR032466">
    <property type="entry name" value="Metal_Hydrolase"/>
</dbReference>
<name>A0A2P5Y6J5_GOSBA</name>
<evidence type="ECO:0000256" key="2">
    <source>
        <dbReference type="ARBA" id="ARBA00008829"/>
    </source>
</evidence>
<dbReference type="PANTHER" id="PTHR11647">
    <property type="entry name" value="HYDRANTOINASE/DIHYDROPYRIMIDINASE FAMILY MEMBER"/>
    <property type="match status" value="1"/>
</dbReference>
<dbReference type="FunFam" id="3.20.20.140:FF:000217">
    <property type="entry name" value="Dihydropyrimidinase-related protein 1"/>
    <property type="match status" value="1"/>
</dbReference>
<dbReference type="InterPro" id="IPR011059">
    <property type="entry name" value="Metal-dep_hydrolase_composite"/>
</dbReference>
<keyword evidence="3" id="KW-0597">Phosphoprotein</keyword>
<comment type="cofactor">
    <cofactor evidence="1">
        <name>Zn(2+)</name>
        <dbReference type="ChEBI" id="CHEBI:29105"/>
    </cofactor>
</comment>
<dbReference type="GO" id="GO:0004157">
    <property type="term" value="F:dihydropyrimidinase activity"/>
    <property type="evidence" value="ECO:0007669"/>
    <property type="project" value="UniProtKB-EC"/>
</dbReference>
<dbReference type="AlphaFoldDB" id="A0A2P5Y6J5"/>
<dbReference type="SUPFAM" id="SSF51338">
    <property type="entry name" value="Composite domain of metallo-dependent hydrolases"/>
    <property type="match status" value="1"/>
</dbReference>
<comment type="catalytic activity">
    <reaction evidence="4">
        <text>5,6-dihydrouracil + H2O = 3-(carbamoylamino)propanoate + H(+)</text>
        <dbReference type="Rhea" id="RHEA:16121"/>
        <dbReference type="ChEBI" id="CHEBI:11892"/>
        <dbReference type="ChEBI" id="CHEBI:15377"/>
        <dbReference type="ChEBI" id="CHEBI:15378"/>
        <dbReference type="ChEBI" id="CHEBI:15901"/>
        <dbReference type="EC" id="3.5.2.2"/>
    </reaction>
</comment>
<dbReference type="Gene3D" id="3.20.20.140">
    <property type="entry name" value="Metal-dependent hydrolases"/>
    <property type="match status" value="1"/>
</dbReference>
<dbReference type="InterPro" id="IPR006680">
    <property type="entry name" value="Amidohydro-rel"/>
</dbReference>
<accession>A0A2P5Y6J5</accession>
<proteinExistence type="inferred from homology"/>
<dbReference type="GO" id="GO:0006208">
    <property type="term" value="P:pyrimidine nucleobase catabolic process"/>
    <property type="evidence" value="ECO:0007669"/>
    <property type="project" value="TreeGrafter"/>
</dbReference>
<dbReference type="SUPFAM" id="SSF51556">
    <property type="entry name" value="Metallo-dependent hydrolases"/>
    <property type="match status" value="1"/>
</dbReference>
<dbReference type="Proteomes" id="UP000239757">
    <property type="component" value="Unassembled WGS sequence"/>
</dbReference>
<dbReference type="EC" id="3.5.2.2" evidence="5"/>
<evidence type="ECO:0000313" key="7">
    <source>
        <dbReference type="EMBL" id="PPS11171.1"/>
    </source>
</evidence>
<evidence type="ECO:0000313" key="8">
    <source>
        <dbReference type="Proteomes" id="UP000239757"/>
    </source>
</evidence>
<reference evidence="7 8" key="1">
    <citation type="submission" date="2015-01" db="EMBL/GenBank/DDBJ databases">
        <title>Genome of allotetraploid Gossypium barbadense reveals genomic plasticity and fiber elongation in cotton evolution.</title>
        <authorList>
            <person name="Chen X."/>
            <person name="Liu X."/>
            <person name="Zhao B."/>
            <person name="Zheng H."/>
            <person name="Hu Y."/>
            <person name="Lu G."/>
            <person name="Yang C."/>
            <person name="Chen J."/>
            <person name="Shan C."/>
            <person name="Zhang L."/>
            <person name="Zhou Y."/>
            <person name="Wang L."/>
            <person name="Guo W."/>
            <person name="Bai Y."/>
            <person name="Ruan J."/>
            <person name="Shangguan X."/>
            <person name="Mao Y."/>
            <person name="Jiang J."/>
            <person name="Zhu Y."/>
            <person name="Lei J."/>
            <person name="Kang H."/>
            <person name="Chen S."/>
            <person name="He X."/>
            <person name="Wang R."/>
            <person name="Wang Y."/>
            <person name="Chen J."/>
            <person name="Wang L."/>
            <person name="Yu S."/>
            <person name="Wang B."/>
            <person name="Wei J."/>
            <person name="Song S."/>
            <person name="Lu X."/>
            <person name="Gao Z."/>
            <person name="Gu W."/>
            <person name="Deng X."/>
            <person name="Ma D."/>
            <person name="Wang S."/>
            <person name="Liang W."/>
            <person name="Fang L."/>
            <person name="Cai C."/>
            <person name="Zhu X."/>
            <person name="Zhou B."/>
            <person name="Zhang Y."/>
            <person name="Chen Z."/>
            <person name="Xu S."/>
            <person name="Zhu R."/>
            <person name="Wang S."/>
            <person name="Zhang T."/>
            <person name="Zhao G."/>
        </authorList>
    </citation>
    <scope>NUCLEOTIDE SEQUENCE [LARGE SCALE GENOMIC DNA]</scope>
    <source>
        <strain evidence="8">cv. Xinhai21</strain>
        <tissue evidence="7">Leaf</tissue>
    </source>
</reference>
<gene>
    <name evidence="7" type="ORF">GOBAR_AA09464</name>
</gene>
<dbReference type="Pfam" id="PF01979">
    <property type="entry name" value="Amidohydro_1"/>
    <property type="match status" value="1"/>
</dbReference>
<evidence type="ECO:0000256" key="4">
    <source>
        <dbReference type="ARBA" id="ARBA00036696"/>
    </source>
</evidence>
<dbReference type="PANTHER" id="PTHR11647:SF1">
    <property type="entry name" value="COLLAPSIN RESPONSE MEDIATOR PROTEIN"/>
    <property type="match status" value="1"/>
</dbReference>